<dbReference type="RefSeq" id="XP_009516192.1">
    <property type="nucleotide sequence ID" value="XM_009517897.1"/>
</dbReference>
<dbReference type="EMBL" id="JH159151">
    <property type="protein sequence ID" value="EGZ28917.1"/>
    <property type="molecule type" value="Genomic_DNA"/>
</dbReference>
<evidence type="ECO:0000313" key="3">
    <source>
        <dbReference type="EMBL" id="EGZ28917.1"/>
    </source>
</evidence>
<keyword evidence="1" id="KW-0175">Coiled coil</keyword>
<evidence type="ECO:0000313" key="4">
    <source>
        <dbReference type="Proteomes" id="UP000002640"/>
    </source>
</evidence>
<feature type="compositionally biased region" description="Basic and acidic residues" evidence="2">
    <location>
        <begin position="37"/>
        <end position="47"/>
    </location>
</feature>
<accession>G4YMP2</accession>
<dbReference type="GeneID" id="20639354"/>
<organism evidence="3 4">
    <name type="scientific">Phytophthora sojae (strain P6497)</name>
    <name type="common">Soybean stem and root rot agent</name>
    <name type="synonym">Phytophthora megasperma f. sp. glycines</name>
    <dbReference type="NCBI Taxonomy" id="1094619"/>
    <lineage>
        <taxon>Eukaryota</taxon>
        <taxon>Sar</taxon>
        <taxon>Stramenopiles</taxon>
        <taxon>Oomycota</taxon>
        <taxon>Peronosporomycetes</taxon>
        <taxon>Peronosporales</taxon>
        <taxon>Peronosporaceae</taxon>
        <taxon>Phytophthora</taxon>
    </lineage>
</organism>
<feature type="region of interest" description="Disordered" evidence="2">
    <location>
        <begin position="1"/>
        <end position="60"/>
    </location>
</feature>
<dbReference type="AlphaFoldDB" id="G4YMP2"/>
<dbReference type="InParanoid" id="G4YMP2"/>
<evidence type="ECO:0000256" key="2">
    <source>
        <dbReference type="SAM" id="MobiDB-lite"/>
    </source>
</evidence>
<evidence type="ECO:0000256" key="1">
    <source>
        <dbReference type="SAM" id="Coils"/>
    </source>
</evidence>
<reference evidence="3 4" key="1">
    <citation type="journal article" date="2006" name="Science">
        <title>Phytophthora genome sequences uncover evolutionary origins and mechanisms of pathogenesis.</title>
        <authorList>
            <person name="Tyler B.M."/>
            <person name="Tripathy S."/>
            <person name="Zhang X."/>
            <person name="Dehal P."/>
            <person name="Jiang R.H."/>
            <person name="Aerts A."/>
            <person name="Arredondo F.D."/>
            <person name="Baxter L."/>
            <person name="Bensasson D."/>
            <person name="Beynon J.L."/>
            <person name="Chapman J."/>
            <person name="Damasceno C.M."/>
            <person name="Dorrance A.E."/>
            <person name="Dou D."/>
            <person name="Dickerman A.W."/>
            <person name="Dubchak I.L."/>
            <person name="Garbelotto M."/>
            <person name="Gijzen M."/>
            <person name="Gordon S.G."/>
            <person name="Govers F."/>
            <person name="Grunwald N.J."/>
            <person name="Huang W."/>
            <person name="Ivors K.L."/>
            <person name="Jones R.W."/>
            <person name="Kamoun S."/>
            <person name="Krampis K."/>
            <person name="Lamour K.H."/>
            <person name="Lee M.K."/>
            <person name="McDonald W.H."/>
            <person name="Medina M."/>
            <person name="Meijer H.J."/>
            <person name="Nordberg E.K."/>
            <person name="Maclean D.J."/>
            <person name="Ospina-Giraldo M.D."/>
            <person name="Morris P.F."/>
            <person name="Phuntumart V."/>
            <person name="Putnam N.H."/>
            <person name="Rash S."/>
            <person name="Rose J.K."/>
            <person name="Sakihama Y."/>
            <person name="Salamov A.A."/>
            <person name="Savidor A."/>
            <person name="Scheuring C.F."/>
            <person name="Smith B.M."/>
            <person name="Sobral B.W."/>
            <person name="Terry A."/>
            <person name="Torto-Alalibo T.A."/>
            <person name="Win J."/>
            <person name="Xu Z."/>
            <person name="Zhang H."/>
            <person name="Grigoriev I.V."/>
            <person name="Rokhsar D.S."/>
            <person name="Boore J.L."/>
        </authorList>
    </citation>
    <scope>NUCLEOTIDE SEQUENCE [LARGE SCALE GENOMIC DNA]</scope>
    <source>
        <strain evidence="3 4">P6497</strain>
    </source>
</reference>
<sequence length="172" mass="19805">MKPKSAAKLTAWSVSMEEPTRPQRRATRRPVSIKYQGRTDQEGKDEGETSPEELSPLKQAPLELEEKSATESVADQLKRLQAENRQLRERNEALETDVDNVVNQYVVVVIAATEMREMQERMRAGELRAMLRCYKKWRDIDDGNVDKFKPLWELRSVFATYEGALSGARSEF</sequence>
<dbReference type="Proteomes" id="UP000002640">
    <property type="component" value="Unassembled WGS sequence"/>
</dbReference>
<feature type="coiled-coil region" evidence="1">
    <location>
        <begin position="70"/>
        <end position="104"/>
    </location>
</feature>
<protein>
    <submittedName>
        <fullName evidence="3">Uncharacterized protein</fullName>
    </submittedName>
</protein>
<proteinExistence type="predicted"/>
<keyword evidence="4" id="KW-1185">Reference proteome</keyword>
<dbReference type="KEGG" id="psoj:PHYSODRAFT_262264"/>
<name>G4YMP2_PHYSP</name>
<gene>
    <name evidence="3" type="ORF">PHYSODRAFT_262264</name>
</gene>